<accession>A0A392TEI8</accession>
<dbReference type="Proteomes" id="UP000265520">
    <property type="component" value="Unassembled WGS sequence"/>
</dbReference>
<evidence type="ECO:0000313" key="2">
    <source>
        <dbReference type="EMBL" id="MCI58817.1"/>
    </source>
</evidence>
<feature type="compositionally biased region" description="Basic and acidic residues" evidence="1">
    <location>
        <begin position="55"/>
        <end position="66"/>
    </location>
</feature>
<evidence type="ECO:0000313" key="3">
    <source>
        <dbReference type="Proteomes" id="UP000265520"/>
    </source>
</evidence>
<comment type="caution">
    <text evidence="2">The sequence shown here is derived from an EMBL/GenBank/DDBJ whole genome shotgun (WGS) entry which is preliminary data.</text>
</comment>
<feature type="non-terminal residue" evidence="2">
    <location>
        <position position="91"/>
    </location>
</feature>
<organism evidence="2 3">
    <name type="scientific">Trifolium medium</name>
    <dbReference type="NCBI Taxonomy" id="97028"/>
    <lineage>
        <taxon>Eukaryota</taxon>
        <taxon>Viridiplantae</taxon>
        <taxon>Streptophyta</taxon>
        <taxon>Embryophyta</taxon>
        <taxon>Tracheophyta</taxon>
        <taxon>Spermatophyta</taxon>
        <taxon>Magnoliopsida</taxon>
        <taxon>eudicotyledons</taxon>
        <taxon>Gunneridae</taxon>
        <taxon>Pentapetalae</taxon>
        <taxon>rosids</taxon>
        <taxon>fabids</taxon>
        <taxon>Fabales</taxon>
        <taxon>Fabaceae</taxon>
        <taxon>Papilionoideae</taxon>
        <taxon>50 kb inversion clade</taxon>
        <taxon>NPAAA clade</taxon>
        <taxon>Hologalegina</taxon>
        <taxon>IRL clade</taxon>
        <taxon>Trifolieae</taxon>
        <taxon>Trifolium</taxon>
    </lineage>
</organism>
<dbReference type="EMBL" id="LXQA010552177">
    <property type="protein sequence ID" value="MCI58817.1"/>
    <property type="molecule type" value="Genomic_DNA"/>
</dbReference>
<proteinExistence type="predicted"/>
<reference evidence="2 3" key="1">
    <citation type="journal article" date="2018" name="Front. Plant Sci.">
        <title>Red Clover (Trifolium pratense) and Zigzag Clover (T. medium) - A Picture of Genomic Similarities and Differences.</title>
        <authorList>
            <person name="Dluhosova J."/>
            <person name="Istvanek J."/>
            <person name="Nedelnik J."/>
            <person name="Repkova J."/>
        </authorList>
    </citation>
    <scope>NUCLEOTIDE SEQUENCE [LARGE SCALE GENOMIC DNA]</scope>
    <source>
        <strain evidence="3">cv. 10/8</strain>
        <tissue evidence="2">Leaf</tissue>
    </source>
</reference>
<feature type="compositionally biased region" description="Basic and acidic residues" evidence="1">
    <location>
        <begin position="73"/>
        <end position="85"/>
    </location>
</feature>
<dbReference type="AlphaFoldDB" id="A0A392TEI8"/>
<sequence>TKGQVAILHGDIEVARKCFDTATKGHTYIDKAPSSAKKPKTAPQPPAPNVSSMDLDSRYSKKEHKEKNKFRKEKKEMDEASKEIQRPIPDG</sequence>
<feature type="region of interest" description="Disordered" evidence="1">
    <location>
        <begin position="27"/>
        <end position="91"/>
    </location>
</feature>
<evidence type="ECO:0000256" key="1">
    <source>
        <dbReference type="SAM" id="MobiDB-lite"/>
    </source>
</evidence>
<protein>
    <submittedName>
        <fullName evidence="2">Uncharacterized protein</fullName>
    </submittedName>
</protein>
<keyword evidence="3" id="KW-1185">Reference proteome</keyword>
<name>A0A392TEI8_9FABA</name>
<feature type="non-terminal residue" evidence="2">
    <location>
        <position position="1"/>
    </location>
</feature>